<dbReference type="SUPFAM" id="SSF103088">
    <property type="entry name" value="OmpA-like"/>
    <property type="match status" value="1"/>
</dbReference>
<evidence type="ECO:0000256" key="7">
    <source>
        <dbReference type="PROSITE-ProRule" id="PRU00473"/>
    </source>
</evidence>
<feature type="domain" description="OmpA-like" evidence="9">
    <location>
        <begin position="361"/>
        <end position="481"/>
    </location>
</feature>
<dbReference type="CDD" id="cd07185">
    <property type="entry name" value="OmpA_C-like"/>
    <property type="match status" value="1"/>
</dbReference>
<evidence type="ECO:0000256" key="2">
    <source>
        <dbReference type="ARBA" id="ARBA00008914"/>
    </source>
</evidence>
<feature type="region of interest" description="Disordered" evidence="8">
    <location>
        <begin position="78"/>
        <end position="120"/>
    </location>
</feature>
<keyword evidence="6 7" id="KW-0472">Membrane</keyword>
<evidence type="ECO:0000259" key="9">
    <source>
        <dbReference type="PROSITE" id="PS51123"/>
    </source>
</evidence>
<evidence type="ECO:0000256" key="4">
    <source>
        <dbReference type="ARBA" id="ARBA00022692"/>
    </source>
</evidence>
<dbReference type="Proteomes" id="UP001595796">
    <property type="component" value="Unassembled WGS sequence"/>
</dbReference>
<dbReference type="InterPro" id="IPR036737">
    <property type="entry name" value="OmpA-like_sf"/>
</dbReference>
<evidence type="ECO:0000256" key="3">
    <source>
        <dbReference type="ARBA" id="ARBA00022475"/>
    </source>
</evidence>
<gene>
    <name evidence="10" type="ORF">ACFPFW_17295</name>
</gene>
<evidence type="ECO:0000256" key="8">
    <source>
        <dbReference type="SAM" id="MobiDB-lite"/>
    </source>
</evidence>
<evidence type="ECO:0000256" key="5">
    <source>
        <dbReference type="ARBA" id="ARBA00022989"/>
    </source>
</evidence>
<evidence type="ECO:0000256" key="6">
    <source>
        <dbReference type="ARBA" id="ARBA00023136"/>
    </source>
</evidence>
<feature type="region of interest" description="Disordered" evidence="8">
    <location>
        <begin position="246"/>
        <end position="336"/>
    </location>
</feature>
<organism evidence="10 11">
    <name type="scientific">Flaviflagellibacter deserti</name>
    <dbReference type="NCBI Taxonomy" id="2267266"/>
    <lineage>
        <taxon>Bacteria</taxon>
        <taxon>Pseudomonadati</taxon>
        <taxon>Pseudomonadota</taxon>
        <taxon>Alphaproteobacteria</taxon>
        <taxon>Hyphomicrobiales</taxon>
        <taxon>Flaviflagellibacter</taxon>
    </lineage>
</organism>
<keyword evidence="5" id="KW-1133">Transmembrane helix</keyword>
<evidence type="ECO:0000256" key="1">
    <source>
        <dbReference type="ARBA" id="ARBA00004162"/>
    </source>
</evidence>
<protein>
    <submittedName>
        <fullName evidence="10">MotB family protein</fullName>
    </submittedName>
</protein>
<comment type="caution">
    <text evidence="10">The sequence shown here is derived from an EMBL/GenBank/DDBJ whole genome shotgun (WGS) entry which is preliminary data.</text>
</comment>
<keyword evidence="11" id="KW-1185">Reference proteome</keyword>
<dbReference type="InterPro" id="IPR006665">
    <property type="entry name" value="OmpA-like"/>
</dbReference>
<dbReference type="InterPro" id="IPR050330">
    <property type="entry name" value="Bact_OuterMem_StrucFunc"/>
</dbReference>
<dbReference type="PANTHER" id="PTHR30329:SF21">
    <property type="entry name" value="LIPOPROTEIN YIAD-RELATED"/>
    <property type="match status" value="1"/>
</dbReference>
<dbReference type="NCBIfam" id="NF004651">
    <property type="entry name" value="PRK05996.1"/>
    <property type="match status" value="1"/>
</dbReference>
<dbReference type="RefSeq" id="WP_114956220.1">
    <property type="nucleotide sequence ID" value="NZ_JBHSJF010000008.1"/>
</dbReference>
<accession>A0ABV9Z459</accession>
<feature type="region of interest" description="Disordered" evidence="8">
    <location>
        <begin position="456"/>
        <end position="482"/>
    </location>
</feature>
<dbReference type="Gene3D" id="3.30.1330.60">
    <property type="entry name" value="OmpA-like domain"/>
    <property type="match status" value="1"/>
</dbReference>
<dbReference type="PROSITE" id="PS51123">
    <property type="entry name" value="OMPA_2"/>
    <property type="match status" value="1"/>
</dbReference>
<comment type="similarity">
    <text evidence="2">Belongs to the MotB family.</text>
</comment>
<keyword evidence="4" id="KW-0812">Transmembrane</keyword>
<proteinExistence type="inferred from homology"/>
<comment type="subcellular location">
    <subcellularLocation>
        <location evidence="1">Cell membrane</location>
        <topology evidence="1">Single-pass membrane protein</topology>
    </subcellularLocation>
</comment>
<dbReference type="InterPro" id="IPR025713">
    <property type="entry name" value="MotB-like_N_dom"/>
</dbReference>
<name>A0ABV9Z459_9HYPH</name>
<reference evidence="11" key="1">
    <citation type="journal article" date="2019" name="Int. J. Syst. Evol. Microbiol.">
        <title>The Global Catalogue of Microorganisms (GCM) 10K type strain sequencing project: providing services to taxonomists for standard genome sequencing and annotation.</title>
        <authorList>
            <consortium name="The Broad Institute Genomics Platform"/>
            <consortium name="The Broad Institute Genome Sequencing Center for Infectious Disease"/>
            <person name="Wu L."/>
            <person name="Ma J."/>
        </authorList>
    </citation>
    <scope>NUCLEOTIDE SEQUENCE [LARGE SCALE GENOMIC DNA]</scope>
    <source>
        <strain evidence="11">CGMCC 1.16444</strain>
    </source>
</reference>
<evidence type="ECO:0000313" key="11">
    <source>
        <dbReference type="Proteomes" id="UP001595796"/>
    </source>
</evidence>
<sequence length="482" mass="52083">MSADTPEILIVRRSTDLSIEPPKGGVWKIAFADFMTAMMAFFLVMWLINVTDEETRTAVASYFNPVKLAEATVDKKGLRDPLDTEKDGKPEATDQRSSKESVDESLKGYSKTLDEKHERKPRYAEAALFEDPYAVLAALVAGSEPDQSADNVGAFETLGQSGEPGLNGGDAQRDPFDPVYWRMSRAPLPQDGPEAGGADTVGVNLAEAAPEMHAAAVEGPKPDKPDPNAKNLALAAMPEVHLAADAAKPGETPDETQPLLKGDEVLRRGTATDIPVAPGDSEPPMKAGQHAAEQKPEQQLAAKRVDGPVEPQADEMPETGGPTADQQAGQGPEAQELKQKIEAAIESIKPAPGVQVTQSAEGLLVTLMDDADFGMFAIGSAEPQPELIRTVDAIGKLLGERQGKIVVRGHTDGRPFRSKDYDNWRLSTARAHMAYYMLIRGGVPENRFEKIEGYADQQLKKPEDPEAPQNRRIEILIREPSA</sequence>
<dbReference type="Pfam" id="PF00691">
    <property type="entry name" value="OmpA"/>
    <property type="match status" value="1"/>
</dbReference>
<keyword evidence="3" id="KW-1003">Cell membrane</keyword>
<dbReference type="Pfam" id="PF13677">
    <property type="entry name" value="MotB_plug"/>
    <property type="match status" value="1"/>
</dbReference>
<evidence type="ECO:0000313" key="10">
    <source>
        <dbReference type="EMBL" id="MFC5069773.1"/>
    </source>
</evidence>
<dbReference type="EMBL" id="JBHSJF010000008">
    <property type="protein sequence ID" value="MFC5069773.1"/>
    <property type="molecule type" value="Genomic_DNA"/>
</dbReference>
<dbReference type="PANTHER" id="PTHR30329">
    <property type="entry name" value="STATOR ELEMENT OF FLAGELLAR MOTOR COMPLEX"/>
    <property type="match status" value="1"/>
</dbReference>